<dbReference type="EMBL" id="CAUOFW020001469">
    <property type="protein sequence ID" value="CAK9145276.1"/>
    <property type="molecule type" value="Genomic_DNA"/>
</dbReference>
<dbReference type="Proteomes" id="UP001642360">
    <property type="component" value="Unassembled WGS sequence"/>
</dbReference>
<evidence type="ECO:0000259" key="1">
    <source>
        <dbReference type="PROSITE" id="PS50076"/>
    </source>
</evidence>
<dbReference type="PANTHER" id="PTHR43948">
    <property type="entry name" value="DNAJ HOMOLOG SUBFAMILY B"/>
    <property type="match status" value="1"/>
</dbReference>
<accession>A0ABC8RJW6</accession>
<dbReference type="PROSITE" id="PS50076">
    <property type="entry name" value="DNAJ_2"/>
    <property type="match status" value="1"/>
</dbReference>
<keyword evidence="3" id="KW-1185">Reference proteome</keyword>
<proteinExistence type="predicted"/>
<dbReference type="CDD" id="cd06257">
    <property type="entry name" value="DnaJ"/>
    <property type="match status" value="1"/>
</dbReference>
<sequence length="88" mass="10267">MHADEARVLLGFPPDTRPTLDQVKAAYKRKVWETHPDRFPVHQKPHAECKFKLISEAYTYLQSGNSRLCTFGKLESYLRIMVCKLPFD</sequence>
<comment type="caution">
    <text evidence="2">The sequence shown here is derived from an EMBL/GenBank/DDBJ whole genome shotgun (WGS) entry which is preliminary data.</text>
</comment>
<dbReference type="Gene3D" id="1.10.287.110">
    <property type="entry name" value="DnaJ domain"/>
    <property type="match status" value="1"/>
</dbReference>
<reference evidence="2 3" key="1">
    <citation type="submission" date="2024-02" db="EMBL/GenBank/DDBJ databases">
        <authorList>
            <person name="Vignale AGUSTIN F."/>
            <person name="Sosa J E."/>
            <person name="Modenutti C."/>
        </authorList>
    </citation>
    <scope>NUCLEOTIDE SEQUENCE [LARGE SCALE GENOMIC DNA]</scope>
</reference>
<dbReference type="InterPro" id="IPR001623">
    <property type="entry name" value="DnaJ_domain"/>
</dbReference>
<dbReference type="Pfam" id="PF00226">
    <property type="entry name" value="DnaJ"/>
    <property type="match status" value="1"/>
</dbReference>
<dbReference type="SUPFAM" id="SSF46565">
    <property type="entry name" value="Chaperone J-domain"/>
    <property type="match status" value="1"/>
</dbReference>
<dbReference type="InterPro" id="IPR036869">
    <property type="entry name" value="J_dom_sf"/>
</dbReference>
<evidence type="ECO:0000313" key="3">
    <source>
        <dbReference type="Proteomes" id="UP001642360"/>
    </source>
</evidence>
<organism evidence="2 3">
    <name type="scientific">Ilex paraguariensis</name>
    <name type="common">yerba mate</name>
    <dbReference type="NCBI Taxonomy" id="185542"/>
    <lineage>
        <taxon>Eukaryota</taxon>
        <taxon>Viridiplantae</taxon>
        <taxon>Streptophyta</taxon>
        <taxon>Embryophyta</taxon>
        <taxon>Tracheophyta</taxon>
        <taxon>Spermatophyta</taxon>
        <taxon>Magnoliopsida</taxon>
        <taxon>eudicotyledons</taxon>
        <taxon>Gunneridae</taxon>
        <taxon>Pentapetalae</taxon>
        <taxon>asterids</taxon>
        <taxon>campanulids</taxon>
        <taxon>Aquifoliales</taxon>
        <taxon>Aquifoliaceae</taxon>
        <taxon>Ilex</taxon>
    </lineage>
</organism>
<feature type="domain" description="J" evidence="1">
    <location>
        <begin position="5"/>
        <end position="88"/>
    </location>
</feature>
<dbReference type="AlphaFoldDB" id="A0ABC8RJW6"/>
<protein>
    <recommendedName>
        <fullName evidence="1">J domain-containing protein</fullName>
    </recommendedName>
</protein>
<name>A0ABC8RJW6_9AQUA</name>
<gene>
    <name evidence="2" type="ORF">ILEXP_LOCUS13075</name>
</gene>
<dbReference type="SMART" id="SM00271">
    <property type="entry name" value="DnaJ"/>
    <property type="match status" value="1"/>
</dbReference>
<dbReference type="PANTHER" id="PTHR43948:SF14">
    <property type="entry name" value="PROTEIN DNAJ, PUTATIVE-RELATED"/>
    <property type="match status" value="1"/>
</dbReference>
<evidence type="ECO:0000313" key="2">
    <source>
        <dbReference type="EMBL" id="CAK9145276.1"/>
    </source>
</evidence>